<dbReference type="AlphaFoldDB" id="A0A5K1J4Y1"/>
<reference evidence="9 10" key="1">
    <citation type="submission" date="2019-10" db="EMBL/GenBank/DDBJ databases">
        <authorList>
            <person name="Wolf R A."/>
        </authorList>
    </citation>
    <scope>NUCLEOTIDE SEQUENCE [LARGE SCALE GENOMIC DNA]</scope>
    <source>
        <strain evidence="9">Collinsella_intestinalis_DSM_13632</strain>
    </source>
</reference>
<dbReference type="InterPro" id="IPR004254">
    <property type="entry name" value="AdipoR/HlyIII-related"/>
</dbReference>
<feature type="transmembrane region" description="Helical" evidence="8">
    <location>
        <begin position="256"/>
        <end position="273"/>
    </location>
</feature>
<organism evidence="9 10">
    <name type="scientific">Collinsella intestinalis</name>
    <dbReference type="NCBI Taxonomy" id="147207"/>
    <lineage>
        <taxon>Bacteria</taxon>
        <taxon>Bacillati</taxon>
        <taxon>Actinomycetota</taxon>
        <taxon>Coriobacteriia</taxon>
        <taxon>Coriobacteriales</taxon>
        <taxon>Coriobacteriaceae</taxon>
        <taxon>Collinsella</taxon>
    </lineage>
</organism>
<feature type="transmembrane region" description="Helical" evidence="8">
    <location>
        <begin position="105"/>
        <end position="129"/>
    </location>
</feature>
<evidence type="ECO:0000256" key="3">
    <source>
        <dbReference type="ARBA" id="ARBA00022475"/>
    </source>
</evidence>
<keyword evidence="3" id="KW-1003">Cell membrane</keyword>
<keyword evidence="6 8" id="KW-0472">Membrane</keyword>
<evidence type="ECO:0000256" key="6">
    <source>
        <dbReference type="ARBA" id="ARBA00023136"/>
    </source>
</evidence>
<feature type="binding site" evidence="7">
    <location>
        <position position="251"/>
    </location>
    <ligand>
        <name>Zn(2+)</name>
        <dbReference type="ChEBI" id="CHEBI:29105"/>
    </ligand>
</feature>
<feature type="binding site" evidence="7">
    <location>
        <position position="255"/>
    </location>
    <ligand>
        <name>Zn(2+)</name>
        <dbReference type="ChEBI" id="CHEBI:29105"/>
    </ligand>
</feature>
<dbReference type="Pfam" id="PF03006">
    <property type="entry name" value="HlyIII"/>
    <property type="match status" value="1"/>
</dbReference>
<dbReference type="InterPro" id="IPR005744">
    <property type="entry name" value="Hy-lIII"/>
</dbReference>
<feature type="binding site" evidence="7">
    <location>
        <position position="128"/>
    </location>
    <ligand>
        <name>Zn(2+)</name>
        <dbReference type="ChEBI" id="CHEBI:29105"/>
    </ligand>
</feature>
<accession>A0A5K1J4Y1</accession>
<dbReference type="GO" id="GO:0046872">
    <property type="term" value="F:metal ion binding"/>
    <property type="evidence" value="ECO:0007669"/>
    <property type="project" value="UniProtKB-KW"/>
</dbReference>
<dbReference type="GeneID" id="77465889"/>
<proteinExistence type="inferred from homology"/>
<feature type="transmembrane region" description="Helical" evidence="8">
    <location>
        <begin position="196"/>
        <end position="213"/>
    </location>
</feature>
<dbReference type="PANTHER" id="PTHR20855">
    <property type="entry name" value="ADIPOR/PROGESTIN RECEPTOR-RELATED"/>
    <property type="match status" value="1"/>
</dbReference>
<evidence type="ECO:0000256" key="8">
    <source>
        <dbReference type="SAM" id="Phobius"/>
    </source>
</evidence>
<evidence type="ECO:0000256" key="7">
    <source>
        <dbReference type="PIRSR" id="PIRSR604254-1"/>
    </source>
</evidence>
<comment type="subcellular location">
    <subcellularLocation>
        <location evidence="1">Cell membrane</location>
        <topology evidence="1">Multi-pass membrane protein</topology>
    </subcellularLocation>
</comment>
<evidence type="ECO:0000256" key="2">
    <source>
        <dbReference type="ARBA" id="ARBA00008488"/>
    </source>
</evidence>
<keyword evidence="7" id="KW-0479">Metal-binding</keyword>
<protein>
    <submittedName>
        <fullName evidence="9">Haemolysin-III related</fullName>
    </submittedName>
</protein>
<dbReference type="EMBL" id="CABWIC010000011">
    <property type="protein sequence ID" value="VWL97631.1"/>
    <property type="molecule type" value="Genomic_DNA"/>
</dbReference>
<feature type="transmembrane region" description="Helical" evidence="8">
    <location>
        <begin position="169"/>
        <end position="189"/>
    </location>
</feature>
<dbReference type="GO" id="GO:0005886">
    <property type="term" value="C:plasma membrane"/>
    <property type="evidence" value="ECO:0007669"/>
    <property type="project" value="UniProtKB-SubCell"/>
</dbReference>
<keyword evidence="7" id="KW-0862">Zinc</keyword>
<dbReference type="Proteomes" id="UP000405524">
    <property type="component" value="Unassembled WGS sequence"/>
</dbReference>
<dbReference type="GO" id="GO:0140911">
    <property type="term" value="F:pore-forming activity"/>
    <property type="evidence" value="ECO:0007669"/>
    <property type="project" value="InterPro"/>
</dbReference>
<name>A0A5K1J4Y1_9ACTN</name>
<evidence type="ECO:0000256" key="5">
    <source>
        <dbReference type="ARBA" id="ARBA00022989"/>
    </source>
</evidence>
<evidence type="ECO:0000313" key="9">
    <source>
        <dbReference type="EMBL" id="VWL97631.1"/>
    </source>
</evidence>
<feature type="transmembrane region" description="Helical" evidence="8">
    <location>
        <begin position="141"/>
        <end position="163"/>
    </location>
</feature>
<feature type="transmembrane region" description="Helical" evidence="8">
    <location>
        <begin position="81"/>
        <end position="99"/>
    </location>
</feature>
<evidence type="ECO:0000256" key="1">
    <source>
        <dbReference type="ARBA" id="ARBA00004651"/>
    </source>
</evidence>
<keyword evidence="4 8" id="KW-0812">Transmembrane</keyword>
<dbReference type="RefSeq" id="WP_226803316.1">
    <property type="nucleotide sequence ID" value="NZ_CABWIC010000011.1"/>
</dbReference>
<dbReference type="NCBIfam" id="TIGR01065">
    <property type="entry name" value="hlyIII"/>
    <property type="match status" value="1"/>
</dbReference>
<feature type="transmembrane region" description="Helical" evidence="8">
    <location>
        <begin position="225"/>
        <end position="244"/>
    </location>
</feature>
<gene>
    <name evidence="9" type="ORF">JKKLCJKK_00904</name>
</gene>
<keyword evidence="5 8" id="KW-1133">Transmembrane helix</keyword>
<evidence type="ECO:0000313" key="10">
    <source>
        <dbReference type="Proteomes" id="UP000405524"/>
    </source>
</evidence>
<dbReference type="PANTHER" id="PTHR20855:SF3">
    <property type="entry name" value="LD03007P"/>
    <property type="match status" value="1"/>
</dbReference>
<evidence type="ECO:0000256" key="4">
    <source>
        <dbReference type="ARBA" id="ARBA00022692"/>
    </source>
</evidence>
<comment type="similarity">
    <text evidence="2">Belongs to the UPF0073 (Hly-III) family.</text>
</comment>
<sequence>MPDASDSPSPRPDVAAVPAPIARADATSRAQRLLHAAGSTAKEAVATVGAPVKAAARTVKRHLVPQYTLGEEIANSITHGIGAALGIAALVVMVVKAAVDGAHPASLASAIIFGVALILEYLASTLYHAIAVPAAKRVFRVIDHSCIYLLIAGTYTPFCLITLADAGGIPLCIAVWAIAIAGVLFEAFMRERQPHWLTAAIYVAMGWLVVFRLPQLVAALHPTALVLLAVGGVCYTVGAVFYVLKKIRYMHSIFHLWVLAGSVLQFLAVVLFVI</sequence>